<dbReference type="NCBIfam" id="TIGR00526">
    <property type="entry name" value="folB_dom"/>
    <property type="match status" value="1"/>
</dbReference>
<name>A0A1E5L2M8_9FIRM</name>
<dbReference type="AlphaFoldDB" id="A0A1E5L2M8"/>
<dbReference type="InterPro" id="IPR006156">
    <property type="entry name" value="Dihydroneopterin_aldolase"/>
</dbReference>
<proteinExistence type="inferred from homology"/>
<dbReference type="OrthoDB" id="9803748at2"/>
<evidence type="ECO:0000256" key="5">
    <source>
        <dbReference type="ARBA" id="ARBA00023239"/>
    </source>
</evidence>
<dbReference type="EC" id="4.1.2.25" evidence="6"/>
<dbReference type="FunFam" id="3.30.1130.10:FF:000003">
    <property type="entry name" value="7,8-dihydroneopterin aldolase"/>
    <property type="match status" value="1"/>
</dbReference>
<comment type="catalytic activity">
    <reaction evidence="1 6">
        <text>7,8-dihydroneopterin = 6-hydroxymethyl-7,8-dihydropterin + glycolaldehyde</text>
        <dbReference type="Rhea" id="RHEA:10540"/>
        <dbReference type="ChEBI" id="CHEBI:17001"/>
        <dbReference type="ChEBI" id="CHEBI:17071"/>
        <dbReference type="ChEBI" id="CHEBI:44841"/>
        <dbReference type="EC" id="4.1.2.25"/>
    </reaction>
</comment>
<keyword evidence="9" id="KW-1185">Reference proteome</keyword>
<reference evidence="8 9" key="1">
    <citation type="submission" date="2016-09" db="EMBL/GenBank/DDBJ databases">
        <title>Desulfuribacillus arsenicus sp. nov., an obligately anaerobic, dissimilatory arsenic- and antimonate-reducing bacterium isolated from anoxic sediments.</title>
        <authorList>
            <person name="Abin C.A."/>
            <person name="Hollibaugh J.T."/>
        </authorList>
    </citation>
    <scope>NUCLEOTIDE SEQUENCE [LARGE SCALE GENOMIC DNA]</scope>
    <source>
        <strain evidence="8 9">MLFW-2</strain>
    </source>
</reference>
<evidence type="ECO:0000256" key="2">
    <source>
        <dbReference type="ARBA" id="ARBA00005013"/>
    </source>
</evidence>
<dbReference type="GO" id="GO:0046656">
    <property type="term" value="P:folic acid biosynthetic process"/>
    <property type="evidence" value="ECO:0007669"/>
    <property type="project" value="UniProtKB-UniRule"/>
</dbReference>
<dbReference type="InterPro" id="IPR006157">
    <property type="entry name" value="FolB_dom"/>
</dbReference>
<evidence type="ECO:0000313" key="9">
    <source>
        <dbReference type="Proteomes" id="UP000095255"/>
    </source>
</evidence>
<keyword evidence="5 6" id="KW-0456">Lyase</keyword>
<organism evidence="8 9">
    <name type="scientific">Desulfuribacillus stibiiarsenatis</name>
    <dbReference type="NCBI Taxonomy" id="1390249"/>
    <lineage>
        <taxon>Bacteria</taxon>
        <taxon>Bacillati</taxon>
        <taxon>Bacillota</taxon>
        <taxon>Desulfuribacillia</taxon>
        <taxon>Desulfuribacillales</taxon>
        <taxon>Desulfuribacillaceae</taxon>
        <taxon>Desulfuribacillus</taxon>
    </lineage>
</organism>
<dbReference type="UniPathway" id="UPA00077">
    <property type="reaction ID" value="UER00154"/>
</dbReference>
<evidence type="ECO:0000313" key="8">
    <source>
        <dbReference type="EMBL" id="OEH84376.1"/>
    </source>
</evidence>
<comment type="caution">
    <text evidence="8">The sequence shown here is derived from an EMBL/GenBank/DDBJ whole genome shotgun (WGS) entry which is preliminary data.</text>
</comment>
<feature type="domain" description="Dihydroneopterin aldolase/epimerase" evidence="7">
    <location>
        <begin position="4"/>
        <end position="117"/>
    </location>
</feature>
<comment type="similarity">
    <text evidence="3 6">Belongs to the DHNA family.</text>
</comment>
<dbReference type="Gene3D" id="3.30.1130.10">
    <property type="match status" value="1"/>
</dbReference>
<evidence type="ECO:0000256" key="1">
    <source>
        <dbReference type="ARBA" id="ARBA00001353"/>
    </source>
</evidence>
<dbReference type="Pfam" id="PF02152">
    <property type="entry name" value="FolB"/>
    <property type="match status" value="1"/>
</dbReference>
<dbReference type="EMBL" id="MJAT01000039">
    <property type="protein sequence ID" value="OEH84376.1"/>
    <property type="molecule type" value="Genomic_DNA"/>
</dbReference>
<dbReference type="InterPro" id="IPR043133">
    <property type="entry name" value="GTP-CH-I_C/QueF"/>
</dbReference>
<dbReference type="PANTHER" id="PTHR42844">
    <property type="entry name" value="DIHYDRONEOPTERIN ALDOLASE 1-RELATED"/>
    <property type="match status" value="1"/>
</dbReference>
<sequence>MDKILMKGMQFYGYHGVLQEEQILGQPFIIDIELYLPLSGAGINDSIDQTVHYGMVYEDVKAIVETRRFDLIEALAETIATEVLLNYPIVEEIKVQIQKPQAPVKGIFSYMGVEITRKR</sequence>
<dbReference type="CDD" id="cd00534">
    <property type="entry name" value="DHNA_DHNTPE"/>
    <property type="match status" value="1"/>
</dbReference>
<protein>
    <recommendedName>
        <fullName evidence="6">7,8-dihydroneopterin aldolase</fullName>
        <ecNumber evidence="6">4.1.2.25</ecNumber>
    </recommendedName>
</protein>
<dbReference type="Proteomes" id="UP000095255">
    <property type="component" value="Unassembled WGS sequence"/>
</dbReference>
<evidence type="ECO:0000259" key="7">
    <source>
        <dbReference type="SMART" id="SM00905"/>
    </source>
</evidence>
<dbReference type="NCBIfam" id="TIGR00525">
    <property type="entry name" value="folB"/>
    <property type="match status" value="1"/>
</dbReference>
<dbReference type="GO" id="GO:0004150">
    <property type="term" value="F:dihydroneopterin aldolase activity"/>
    <property type="evidence" value="ECO:0007669"/>
    <property type="project" value="UniProtKB-UniRule"/>
</dbReference>
<comment type="pathway">
    <text evidence="2 6">Cofactor biosynthesis; tetrahydrofolate biosynthesis; 2-amino-4-hydroxy-6-hydroxymethyl-7,8-dihydropteridine diphosphate from 7,8-dihydroneopterin triphosphate: step 3/4.</text>
</comment>
<evidence type="ECO:0000256" key="4">
    <source>
        <dbReference type="ARBA" id="ARBA00022909"/>
    </source>
</evidence>
<accession>A0A1E5L2M8</accession>
<keyword evidence="4 6" id="KW-0289">Folate biosynthesis</keyword>
<gene>
    <name evidence="8" type="ORF">BHU72_11290</name>
</gene>
<dbReference type="RefSeq" id="WP_069703359.1">
    <property type="nucleotide sequence ID" value="NZ_MJAT01000039.1"/>
</dbReference>
<evidence type="ECO:0000256" key="6">
    <source>
        <dbReference type="RuleBase" id="RU362079"/>
    </source>
</evidence>
<dbReference type="GO" id="GO:0046654">
    <property type="term" value="P:tetrahydrofolate biosynthetic process"/>
    <property type="evidence" value="ECO:0007669"/>
    <property type="project" value="UniProtKB-UniRule"/>
</dbReference>
<dbReference type="PANTHER" id="PTHR42844:SF1">
    <property type="entry name" value="DIHYDRONEOPTERIN ALDOLASE 1-RELATED"/>
    <property type="match status" value="1"/>
</dbReference>
<dbReference type="SMART" id="SM00905">
    <property type="entry name" value="FolB"/>
    <property type="match status" value="1"/>
</dbReference>
<comment type="function">
    <text evidence="6">Catalyzes the conversion of 7,8-dihydroneopterin to 6-hydroxymethyl-7,8-dihydropterin.</text>
</comment>
<dbReference type="GO" id="GO:0005737">
    <property type="term" value="C:cytoplasm"/>
    <property type="evidence" value="ECO:0007669"/>
    <property type="project" value="TreeGrafter"/>
</dbReference>
<dbReference type="STRING" id="1390249.BHU72_11290"/>
<evidence type="ECO:0000256" key="3">
    <source>
        <dbReference type="ARBA" id="ARBA00005708"/>
    </source>
</evidence>
<dbReference type="SUPFAM" id="SSF55620">
    <property type="entry name" value="Tetrahydrobiopterin biosynthesis enzymes-like"/>
    <property type="match status" value="1"/>
</dbReference>